<dbReference type="PROSITE" id="PS51257">
    <property type="entry name" value="PROKAR_LIPOPROTEIN"/>
    <property type="match status" value="1"/>
</dbReference>
<evidence type="ECO:0000313" key="6">
    <source>
        <dbReference type="EMBL" id="MBT0724703.1"/>
    </source>
</evidence>
<feature type="domain" description="Fimbrial-type adhesion" evidence="5">
    <location>
        <begin position="189"/>
        <end position="336"/>
    </location>
</feature>
<gene>
    <name evidence="6" type="ORF">HH682_09700</name>
</gene>
<dbReference type="SUPFAM" id="SSF49401">
    <property type="entry name" value="Bacterial adhesins"/>
    <property type="match status" value="1"/>
</dbReference>
<feature type="chain" id="PRO_5047173001" evidence="4">
    <location>
        <begin position="22"/>
        <end position="336"/>
    </location>
</feature>
<dbReference type="PANTHER" id="PTHR33420:SF31">
    <property type="entry name" value="TYPE 1 FIMBRIN D-MANNOSE SPECIFIC ADHESIN"/>
    <property type="match status" value="1"/>
</dbReference>
<dbReference type="InterPro" id="IPR000259">
    <property type="entry name" value="Adhesion_dom_fimbrial"/>
</dbReference>
<evidence type="ECO:0000259" key="5">
    <source>
        <dbReference type="Pfam" id="PF00419"/>
    </source>
</evidence>
<evidence type="ECO:0000256" key="3">
    <source>
        <dbReference type="ARBA" id="ARBA00023263"/>
    </source>
</evidence>
<keyword evidence="7" id="KW-1185">Reference proteome</keyword>
<keyword evidence="2 4" id="KW-0732">Signal</keyword>
<dbReference type="RefSeq" id="WP_214237359.1">
    <property type="nucleotide sequence ID" value="NZ_JABBFR010000011.1"/>
</dbReference>
<proteinExistence type="predicted"/>
<dbReference type="PANTHER" id="PTHR33420">
    <property type="entry name" value="FIMBRIAL SUBUNIT ELFA-RELATED"/>
    <property type="match status" value="1"/>
</dbReference>
<comment type="subcellular location">
    <subcellularLocation>
        <location evidence="1">Fimbrium</location>
    </subcellularLocation>
</comment>
<evidence type="ECO:0000256" key="1">
    <source>
        <dbReference type="ARBA" id="ARBA00004561"/>
    </source>
</evidence>
<comment type="caution">
    <text evidence="6">The sequence shown here is derived from an EMBL/GenBank/DDBJ whole genome shotgun (WGS) entry which is preliminary data.</text>
</comment>
<evidence type="ECO:0000313" key="7">
    <source>
        <dbReference type="Proteomes" id="UP000790096"/>
    </source>
</evidence>
<evidence type="ECO:0000256" key="4">
    <source>
        <dbReference type="SAM" id="SignalP"/>
    </source>
</evidence>
<protein>
    <submittedName>
        <fullName evidence="6">Fimbrial protein</fullName>
    </submittedName>
</protein>
<reference evidence="6 7" key="1">
    <citation type="submission" date="2020-04" db="EMBL/GenBank/DDBJ databases">
        <title>Genome sequencing of Rosenbergiella species.</title>
        <authorList>
            <person name="Alvarez-Perez S."/>
            <person name="Lievens B."/>
        </authorList>
    </citation>
    <scope>NUCLEOTIDE SEQUENCE [LARGE SCALE GENOMIC DNA]</scope>
    <source>
        <strain evidence="6 7">S61</strain>
    </source>
</reference>
<dbReference type="Pfam" id="PF00419">
    <property type="entry name" value="Fimbrial"/>
    <property type="match status" value="1"/>
</dbReference>
<keyword evidence="3" id="KW-0281">Fimbrium</keyword>
<dbReference type="EMBL" id="JABBFR010000011">
    <property type="protein sequence ID" value="MBT0724703.1"/>
    <property type="molecule type" value="Genomic_DNA"/>
</dbReference>
<dbReference type="Gene3D" id="2.60.40.1090">
    <property type="entry name" value="Fimbrial-type adhesion domain"/>
    <property type="match status" value="1"/>
</dbReference>
<evidence type="ECO:0000256" key="2">
    <source>
        <dbReference type="ARBA" id="ARBA00022729"/>
    </source>
</evidence>
<organism evidence="6 7">
    <name type="scientific">Rosenbergiella gaditana</name>
    <dbReference type="NCBI Taxonomy" id="2726987"/>
    <lineage>
        <taxon>Bacteria</taxon>
        <taxon>Pseudomonadati</taxon>
        <taxon>Pseudomonadota</taxon>
        <taxon>Gammaproteobacteria</taxon>
        <taxon>Enterobacterales</taxon>
        <taxon>Erwiniaceae</taxon>
        <taxon>Rosenbergiella</taxon>
    </lineage>
</organism>
<dbReference type="InterPro" id="IPR008966">
    <property type="entry name" value="Adhesion_dom_sf"/>
</dbReference>
<dbReference type="Proteomes" id="UP000790096">
    <property type="component" value="Unassembled WGS sequence"/>
</dbReference>
<dbReference type="InterPro" id="IPR050263">
    <property type="entry name" value="Bact_Fimbrial_Adh_Pro"/>
</dbReference>
<dbReference type="InterPro" id="IPR036937">
    <property type="entry name" value="Adhesion_dom_fimbrial_sf"/>
</dbReference>
<accession>A0ABS5SX82</accession>
<name>A0ABS5SX82_9GAMM</name>
<feature type="signal peptide" evidence="4">
    <location>
        <begin position="1"/>
        <end position="21"/>
    </location>
</feature>
<sequence>MKKIYCIIALVLWCVAAPSMAAACPTHYSNDHYDISIDLTAMVEDPKSNTPGYILNLSRTNNTGIHASCLFPYSHDGRPYKSYDTKFPVVEQIGEMKYIKLNDYLELGSEIVDSKGITFYPPVLDMKMGDVAWKDSPDEFLVWESHFVFSIKIIKPFVGRADLPNDTVFQVYLNTEKGEPHTHVLYTVSIGGQIEVPQSCELDTGKTIDIDFGNIGKTAFSNAGAGNKPLGVNEQTRQIAIQCKNIDAQALLSMRLESGDVSGKAIVSDNKDIGFIVGDKNRVPLTPNNIDSKIPFKLNDTGKAEVPITAWPVSITGKTPKEGIFSAQGYLRIDFD</sequence>